<name>A0A653EWD5_9MYCO</name>
<accession>A0A653EWD5</accession>
<dbReference type="AlphaFoldDB" id="A0A653EWD5"/>
<dbReference type="SUPFAM" id="SSF53955">
    <property type="entry name" value="Lysozyme-like"/>
    <property type="match status" value="1"/>
</dbReference>
<feature type="domain" description="Transglycosylase SLT" evidence="1">
    <location>
        <begin position="249"/>
        <end position="320"/>
    </location>
</feature>
<reference evidence="2" key="1">
    <citation type="submission" date="2019-05" db="EMBL/GenBank/DDBJ databases">
        <authorList>
            <person name="Naeem R."/>
            <person name="Antony C."/>
            <person name="Guan Q."/>
        </authorList>
    </citation>
    <scope>NUCLEOTIDE SEQUENCE</scope>
    <source>
        <strain evidence="2">2</strain>
    </source>
</reference>
<dbReference type="Pfam" id="PF01464">
    <property type="entry name" value="SLT"/>
    <property type="match status" value="1"/>
</dbReference>
<evidence type="ECO:0000259" key="1">
    <source>
        <dbReference type="Pfam" id="PF01464"/>
    </source>
</evidence>
<evidence type="ECO:0000313" key="2">
    <source>
        <dbReference type="EMBL" id="VTP01777.1"/>
    </source>
</evidence>
<dbReference type="InterPro" id="IPR008258">
    <property type="entry name" value="Transglycosylase_SLT_dom_1"/>
</dbReference>
<protein>
    <submittedName>
        <fullName evidence="2">Transglycosylase SLT domain protein</fullName>
    </submittedName>
</protein>
<proteinExistence type="predicted"/>
<organism evidence="2">
    <name type="scientific">Mycobacterium riyadhense</name>
    <dbReference type="NCBI Taxonomy" id="486698"/>
    <lineage>
        <taxon>Bacteria</taxon>
        <taxon>Bacillati</taxon>
        <taxon>Actinomycetota</taxon>
        <taxon>Actinomycetes</taxon>
        <taxon>Mycobacteriales</taxon>
        <taxon>Mycobacteriaceae</taxon>
        <taxon>Mycobacterium</taxon>
    </lineage>
</organism>
<dbReference type="EMBL" id="LR589121">
    <property type="protein sequence ID" value="VTP01777.1"/>
    <property type="molecule type" value="Genomic_DNA"/>
</dbReference>
<sequence length="349" mass="36383">MSLDAAITETGRVLADARRLYGSVPAPGGWATTGGLLAARDAVVRTHGQALQFWRGTGGESYSTAGGRGVHALDLVTGADEGTQPGLTGGATEAARGRAGLDTVITNTRNGVAALAPSTATPAGRRELIAHLQGELGRAKDLLRVSQQRNLALSVLIANAGRGYRGLPGAASPMAAPMGLAPNLAVGRIAGIGEPSLPLRRTGAGRALTRRAQLGLHLSNAQGPGPDRVRAAIRMALDIKGIKDPVARARWESGMMLVAQRESGFRSDAVNTEDVNAQNGDPSKGTWQFIGSTFRAYHEPGTSTSQTDDLAQACAFINYAQRHYRVSVDGSNLAANIQQADPTRPPRGY</sequence>
<dbReference type="InterPro" id="IPR023346">
    <property type="entry name" value="Lysozyme-like_dom_sf"/>
</dbReference>
<gene>
    <name evidence="2" type="ORF">BIN_B_04186</name>
</gene>